<evidence type="ECO:0000313" key="2">
    <source>
        <dbReference type="EMBL" id="BAS19539.1"/>
    </source>
</evidence>
<accession>A0A0K2RXI6</accession>
<organism evidence="2">
    <name type="scientific">Rothia mucilaginosa</name>
    <dbReference type="NCBI Taxonomy" id="43675"/>
    <lineage>
        <taxon>Bacteria</taxon>
        <taxon>Bacillati</taxon>
        <taxon>Actinomycetota</taxon>
        <taxon>Actinomycetes</taxon>
        <taxon>Micrococcales</taxon>
        <taxon>Micrococcaceae</taxon>
        <taxon>Rothia</taxon>
    </lineage>
</organism>
<dbReference type="EMBL" id="AP014938">
    <property type="protein sequence ID" value="BAS19539.1"/>
    <property type="molecule type" value="Genomic_DNA"/>
</dbReference>
<dbReference type="Proteomes" id="UP000066203">
    <property type="component" value="Chromosome"/>
</dbReference>
<feature type="region of interest" description="Disordered" evidence="1">
    <location>
        <begin position="21"/>
        <end position="47"/>
    </location>
</feature>
<evidence type="ECO:0000256" key="1">
    <source>
        <dbReference type="SAM" id="MobiDB-lite"/>
    </source>
</evidence>
<dbReference type="PATRIC" id="fig|43675.28.peg.297"/>
<name>A0A0K2RXI6_9MICC</name>
<dbReference type="AlphaFoldDB" id="A0A0K2RXI6"/>
<sequence>MFLLEISWCFREHSGCCGGVPGNAEAPAPPASAPQALFSRSLRVREH</sequence>
<evidence type="ECO:0000313" key="3">
    <source>
        <dbReference type="Proteomes" id="UP000066203"/>
    </source>
</evidence>
<reference evidence="3" key="1">
    <citation type="submission" date="2015-08" db="EMBL/GenBank/DDBJ databases">
        <title>Complete genome sequence of Rothia mucilaginosa strain NUM-Rm6536.</title>
        <authorList>
            <person name="Nambu T."/>
        </authorList>
    </citation>
    <scope>NUCLEOTIDE SEQUENCE [LARGE SCALE GENOMIC DNA]</scope>
    <source>
        <strain evidence="3">NUM-Rm6536</strain>
    </source>
</reference>
<protein>
    <submittedName>
        <fullName evidence="2">Uncharacterized protein</fullName>
    </submittedName>
</protein>
<proteinExistence type="predicted"/>
<gene>
    <name evidence="2" type="ORF">RM6536_0292</name>
</gene>